<dbReference type="RefSeq" id="WP_126199855.1">
    <property type="nucleotide sequence ID" value="NZ_PELP01000011.1"/>
</dbReference>
<evidence type="ECO:0000313" key="2">
    <source>
        <dbReference type="EMBL" id="RTH07988.1"/>
    </source>
</evidence>
<dbReference type="PANTHER" id="PTHR37292:SF2">
    <property type="entry name" value="DUF262 DOMAIN-CONTAINING PROTEIN"/>
    <property type="match status" value="1"/>
</dbReference>
<dbReference type="InterPro" id="IPR004919">
    <property type="entry name" value="GmrSD_N"/>
</dbReference>
<dbReference type="PANTHER" id="PTHR37292">
    <property type="entry name" value="VNG6097C"/>
    <property type="match status" value="1"/>
</dbReference>
<dbReference type="Pfam" id="PF03235">
    <property type="entry name" value="GmrSD_N"/>
    <property type="match status" value="1"/>
</dbReference>
<dbReference type="EMBL" id="PELP01000011">
    <property type="protein sequence ID" value="RTH07988.1"/>
    <property type="molecule type" value="Genomic_DNA"/>
</dbReference>
<feature type="domain" description="GmrSD restriction endonucleases N-terminal" evidence="1">
    <location>
        <begin position="21"/>
        <end position="244"/>
    </location>
</feature>
<organism evidence="2 3">
    <name type="scientific">Thermus scotoductus</name>
    <dbReference type="NCBI Taxonomy" id="37636"/>
    <lineage>
        <taxon>Bacteria</taxon>
        <taxon>Thermotogati</taxon>
        <taxon>Deinococcota</taxon>
        <taxon>Deinococci</taxon>
        <taxon>Thermales</taxon>
        <taxon>Thermaceae</taxon>
        <taxon>Thermus</taxon>
    </lineage>
</organism>
<name>A0A430RHP9_THESC</name>
<comment type="caution">
    <text evidence="2">The sequence shown here is derived from an EMBL/GenBank/DDBJ whole genome shotgun (WGS) entry which is preliminary data.</text>
</comment>
<dbReference type="Proteomes" id="UP000286734">
    <property type="component" value="Unassembled WGS sequence"/>
</dbReference>
<gene>
    <name evidence="2" type="ORF">CSW47_00520</name>
</gene>
<proteinExistence type="predicted"/>
<protein>
    <recommendedName>
        <fullName evidence="1">GmrSD restriction endonucleases N-terminal domain-containing protein</fullName>
    </recommendedName>
</protein>
<accession>A0A430RHP9</accession>
<sequence length="551" mass="63562">MTESPKANPETLLEIVKGVYQAKVVVPEFQRSFVWGRENIEEFLASILQGYFVGTFLMLDTHPENPIFPFRKIEGLEQINGRADPAQHSTVRLVLDGQQRITSVFYALYAPEIPLRYSKHPYKFYLRLEPLLEGDFDEAIVGVSTWDRRRLSENERLVRENKALPFTMLADSGAFRRWLYKEQNIWEEHEQNRLDEFYSRFEKFMVPVVNLSPTTSKDNIVNIFERINRTGVSLSLFDLAVARLYPKGVRLRELWERFEEEHSETADLVKPESLLKVIAIFQGKEPRKGNLLDVLDALSAEEFTARWEEAGEAISLAHKRVREEYGAFEASWIPYTTLLVPLAALLWELKRTKAAETAYRKLDTWYWGNVFTQRYDSAVDSKSYRDFGEVRRWFGGGPTPEWLSKLDPLALNLDVDEPRSAVYKGLMCLIARQGARDFLTGQPANLNVCQDDHIFPKALYGKDHPVDAILNRTLISKETNNRKGNKPPSEFLRTCLTGHGKDERRLLDTLGTHYITSEAYEALLRDDFEGFVAARRAAFQEAVSRLLYIDG</sequence>
<reference evidence="2 3" key="1">
    <citation type="journal article" date="2019" name="Extremophiles">
        <title>Biogeography of thermophiles and predominance of Thermus scotoductus in domestic water heaters.</title>
        <authorList>
            <person name="Wilpiszeski R.L."/>
            <person name="Zhang Z."/>
            <person name="House C.H."/>
        </authorList>
    </citation>
    <scope>NUCLEOTIDE SEQUENCE [LARGE SCALE GENOMIC DNA]</scope>
    <source>
        <strain evidence="2 3">34_S34</strain>
    </source>
</reference>
<dbReference type="AlphaFoldDB" id="A0A430RHP9"/>
<evidence type="ECO:0000313" key="3">
    <source>
        <dbReference type="Proteomes" id="UP000286734"/>
    </source>
</evidence>
<evidence type="ECO:0000259" key="1">
    <source>
        <dbReference type="Pfam" id="PF03235"/>
    </source>
</evidence>